<reference evidence="6" key="1">
    <citation type="submission" date="2020-10" db="EMBL/GenBank/DDBJ databases">
        <authorList>
            <person name="Gilroy R."/>
        </authorList>
    </citation>
    <scope>NUCLEOTIDE SEQUENCE</scope>
    <source>
        <strain evidence="6">CHK183-6373</strain>
    </source>
</reference>
<evidence type="ECO:0000313" key="7">
    <source>
        <dbReference type="Proteomes" id="UP000886884"/>
    </source>
</evidence>
<dbReference type="Gene3D" id="1.10.10.60">
    <property type="entry name" value="Homeodomain-like"/>
    <property type="match status" value="2"/>
</dbReference>
<feature type="transmembrane region" description="Helical" evidence="4">
    <location>
        <begin position="302"/>
        <end position="325"/>
    </location>
</feature>
<dbReference type="Pfam" id="PF12833">
    <property type="entry name" value="HTH_18"/>
    <property type="match status" value="1"/>
</dbReference>
<protein>
    <submittedName>
        <fullName evidence="6">AraC family transcriptional regulator</fullName>
    </submittedName>
</protein>
<comment type="caution">
    <text evidence="6">The sequence shown here is derived from an EMBL/GenBank/DDBJ whole genome shotgun (WGS) entry which is preliminary data.</text>
</comment>
<dbReference type="PANTHER" id="PTHR43280:SF2">
    <property type="entry name" value="HTH-TYPE TRANSCRIPTIONAL REGULATOR EXSA"/>
    <property type="match status" value="1"/>
</dbReference>
<dbReference type="InterPro" id="IPR020449">
    <property type="entry name" value="Tscrpt_reg_AraC-type_HTH"/>
</dbReference>
<evidence type="ECO:0000256" key="2">
    <source>
        <dbReference type="ARBA" id="ARBA00023125"/>
    </source>
</evidence>
<feature type="domain" description="HTH araC/xylS-type" evidence="5">
    <location>
        <begin position="643"/>
        <end position="742"/>
    </location>
</feature>
<sequence>MKAKNLRAKERAGIGRVFARLIACYTALIAIFAGVCGYSYAQAMKMSVSNLVSRNQLIFESSAFTLQNTFDTMESFTANLYGLKQLQQLLGGVSWPVEGKTMNIYDTIRALPAIEDANGIISGYFVYIPGGDVIVAPGQGFVRIEQYYADHFAISAGQEYESWRAQVLLGEGKSIHADWQTGQEMQFVMPLGNAVTGGKPGKVVYRISTASLLKQLTHFSDGADQHALVMDLDGNVLAASPGSEELVRSLQESGSAAVDSTGEISVLGDTFRYSAQAVPEFGVRLMLLVPHSAIVRQAGASIAGMVTILLWMLLIGVVAIVALVLSNVLPLRKIASQAAQAKTSAKGMWMISEAFTQMESHKLQLEKRLEEQRVHMRSACVQRLIHASEQDPYNLEEMLCDCGIAIPGSRFCGVLIECLGAQPLEASRAMLLEILDQHRTHFTFLSFEKSNVISCLFSQQEEERIDVRALFSQFYEMLRSTCGFDMAIYVGTPCDALEKIAQSFATAEWLMRTSQHTEWLRMAEDDGGASADLNSILPQETEKNLENCVMTGDQDSVAQMLSSLYQRNFVESHLQGFNRQYLYCRLVGILAACGANLSERADAPEGLMQMDGEAFFTYLNARFSQCCERAQSRNNQRSQRLIDEVCAYIETHYAQYDLSLNSLSVRFGITGNYLSSLFKKQKGVNFSAYLEEVRIGHAETMLRSHEGTIDEIAQKTGYTNADSFRRAFRRVRGVSPSQWRETAADRSADG</sequence>
<reference evidence="6" key="2">
    <citation type="journal article" date="2021" name="PeerJ">
        <title>Extensive microbial diversity within the chicken gut microbiome revealed by metagenomics and culture.</title>
        <authorList>
            <person name="Gilroy R."/>
            <person name="Ravi A."/>
            <person name="Getino M."/>
            <person name="Pursley I."/>
            <person name="Horton D.L."/>
            <person name="Alikhan N.F."/>
            <person name="Baker D."/>
            <person name="Gharbi K."/>
            <person name="Hall N."/>
            <person name="Watson M."/>
            <person name="Adriaenssens E.M."/>
            <person name="Foster-Nyarko E."/>
            <person name="Jarju S."/>
            <person name="Secka A."/>
            <person name="Antonio M."/>
            <person name="Oren A."/>
            <person name="Chaudhuri R.R."/>
            <person name="La Ragione R."/>
            <person name="Hildebrand F."/>
            <person name="Pallen M.J."/>
        </authorList>
    </citation>
    <scope>NUCLEOTIDE SEQUENCE</scope>
    <source>
        <strain evidence="6">CHK183-6373</strain>
    </source>
</reference>
<dbReference type="InterPro" id="IPR018060">
    <property type="entry name" value="HTH_AraC"/>
</dbReference>
<evidence type="ECO:0000313" key="6">
    <source>
        <dbReference type="EMBL" id="HIV27222.1"/>
    </source>
</evidence>
<organism evidence="6 7">
    <name type="scientific">Candidatus Ornithocaccomicrobium faecavium</name>
    <dbReference type="NCBI Taxonomy" id="2840890"/>
    <lineage>
        <taxon>Bacteria</taxon>
        <taxon>Bacillati</taxon>
        <taxon>Bacillota</taxon>
        <taxon>Clostridia</taxon>
        <taxon>Candidatus Ornithocaccomicrobium</taxon>
    </lineage>
</organism>
<evidence type="ECO:0000256" key="1">
    <source>
        <dbReference type="ARBA" id="ARBA00023015"/>
    </source>
</evidence>
<feature type="transmembrane region" description="Helical" evidence="4">
    <location>
        <begin position="21"/>
        <end position="41"/>
    </location>
</feature>
<dbReference type="PRINTS" id="PR00032">
    <property type="entry name" value="HTHARAC"/>
</dbReference>
<dbReference type="Proteomes" id="UP000886884">
    <property type="component" value="Unassembled WGS sequence"/>
</dbReference>
<keyword evidence="4" id="KW-0472">Membrane</keyword>
<gene>
    <name evidence="6" type="ORF">IAA64_04590</name>
</gene>
<accession>A0A9D1TCX2</accession>
<dbReference type="SUPFAM" id="SSF46689">
    <property type="entry name" value="Homeodomain-like"/>
    <property type="match status" value="1"/>
</dbReference>
<keyword evidence="2" id="KW-0238">DNA-binding</keyword>
<dbReference type="SMART" id="SM00342">
    <property type="entry name" value="HTH_ARAC"/>
    <property type="match status" value="1"/>
</dbReference>
<keyword evidence="4" id="KW-1133">Transmembrane helix</keyword>
<dbReference type="PROSITE" id="PS01124">
    <property type="entry name" value="HTH_ARAC_FAMILY_2"/>
    <property type="match status" value="1"/>
</dbReference>
<evidence type="ECO:0000256" key="4">
    <source>
        <dbReference type="SAM" id="Phobius"/>
    </source>
</evidence>
<dbReference type="GO" id="GO:0043565">
    <property type="term" value="F:sequence-specific DNA binding"/>
    <property type="evidence" value="ECO:0007669"/>
    <property type="project" value="InterPro"/>
</dbReference>
<name>A0A9D1TCX2_9FIRM</name>
<dbReference type="PROSITE" id="PS00041">
    <property type="entry name" value="HTH_ARAC_FAMILY_1"/>
    <property type="match status" value="1"/>
</dbReference>
<dbReference type="PANTHER" id="PTHR43280">
    <property type="entry name" value="ARAC-FAMILY TRANSCRIPTIONAL REGULATOR"/>
    <property type="match status" value="1"/>
</dbReference>
<dbReference type="EMBL" id="DVOT01000080">
    <property type="protein sequence ID" value="HIV27222.1"/>
    <property type="molecule type" value="Genomic_DNA"/>
</dbReference>
<dbReference type="InterPro" id="IPR018062">
    <property type="entry name" value="HTH_AraC-typ_CS"/>
</dbReference>
<evidence type="ECO:0000256" key="3">
    <source>
        <dbReference type="ARBA" id="ARBA00023163"/>
    </source>
</evidence>
<dbReference type="InterPro" id="IPR009057">
    <property type="entry name" value="Homeodomain-like_sf"/>
</dbReference>
<keyword evidence="4" id="KW-0812">Transmembrane</keyword>
<dbReference type="AlphaFoldDB" id="A0A9D1TCX2"/>
<dbReference type="GO" id="GO:0003700">
    <property type="term" value="F:DNA-binding transcription factor activity"/>
    <property type="evidence" value="ECO:0007669"/>
    <property type="project" value="InterPro"/>
</dbReference>
<keyword evidence="3" id="KW-0804">Transcription</keyword>
<keyword evidence="1" id="KW-0805">Transcription regulation</keyword>
<evidence type="ECO:0000259" key="5">
    <source>
        <dbReference type="PROSITE" id="PS01124"/>
    </source>
</evidence>
<proteinExistence type="predicted"/>